<keyword evidence="2" id="KW-1185">Reference proteome</keyword>
<dbReference type="EMBL" id="CAJVQB010149197">
    <property type="protein sequence ID" value="CAG8855425.1"/>
    <property type="molecule type" value="Genomic_DNA"/>
</dbReference>
<feature type="non-terminal residue" evidence="1">
    <location>
        <position position="148"/>
    </location>
</feature>
<protein>
    <submittedName>
        <fullName evidence="1">44541_t:CDS:1</fullName>
    </submittedName>
</protein>
<name>A0ABN7XK77_GIGMA</name>
<dbReference type="Proteomes" id="UP000789901">
    <property type="component" value="Unassembled WGS sequence"/>
</dbReference>
<organism evidence="1 2">
    <name type="scientific">Gigaspora margarita</name>
    <dbReference type="NCBI Taxonomy" id="4874"/>
    <lineage>
        <taxon>Eukaryota</taxon>
        <taxon>Fungi</taxon>
        <taxon>Fungi incertae sedis</taxon>
        <taxon>Mucoromycota</taxon>
        <taxon>Glomeromycotina</taxon>
        <taxon>Glomeromycetes</taxon>
        <taxon>Diversisporales</taxon>
        <taxon>Gigasporaceae</taxon>
        <taxon>Gigaspora</taxon>
    </lineage>
</organism>
<gene>
    <name evidence="1" type="ORF">GMARGA_LOCUS44246</name>
</gene>
<evidence type="ECO:0000313" key="1">
    <source>
        <dbReference type="EMBL" id="CAG8855425.1"/>
    </source>
</evidence>
<comment type="caution">
    <text evidence="1">The sequence shown here is derived from an EMBL/GenBank/DDBJ whole genome shotgun (WGS) entry which is preliminary data.</text>
</comment>
<reference evidence="1 2" key="1">
    <citation type="submission" date="2021-06" db="EMBL/GenBank/DDBJ databases">
        <authorList>
            <person name="Kallberg Y."/>
            <person name="Tangrot J."/>
            <person name="Rosling A."/>
        </authorList>
    </citation>
    <scope>NUCLEOTIDE SEQUENCE [LARGE SCALE GENOMIC DNA]</scope>
    <source>
        <strain evidence="1 2">120-4 pot B 10/14</strain>
    </source>
</reference>
<proteinExistence type="predicted"/>
<evidence type="ECO:0000313" key="2">
    <source>
        <dbReference type="Proteomes" id="UP000789901"/>
    </source>
</evidence>
<accession>A0ABN7XK77</accession>
<sequence length="148" mass="16781">LSRYCSITDDFTISCRILSSTFNVFNSTYHIIVENGFVKDSKYQEQLQGITDNLWVVHTESTPQKDEYVDSVTGYLRLSEIGTGRFKGLNSSEQQKNIKILSEELVKNIPIDPSRLKFSGRLEFDSNGRVLLELSINAQVPNNSTQPN</sequence>
<feature type="non-terminal residue" evidence="1">
    <location>
        <position position="1"/>
    </location>
</feature>